<evidence type="ECO:0000313" key="3">
    <source>
        <dbReference type="EMBL" id="KAK0726712.1"/>
    </source>
</evidence>
<feature type="compositionally biased region" description="Low complexity" evidence="1">
    <location>
        <begin position="79"/>
        <end position="90"/>
    </location>
</feature>
<name>A0AA40E6D1_9PEZI</name>
<dbReference type="GO" id="GO:0006629">
    <property type="term" value="P:lipid metabolic process"/>
    <property type="evidence" value="ECO:0007669"/>
    <property type="project" value="InterPro"/>
</dbReference>
<feature type="compositionally biased region" description="Low complexity" evidence="1">
    <location>
        <begin position="105"/>
        <end position="124"/>
    </location>
</feature>
<evidence type="ECO:0000259" key="2">
    <source>
        <dbReference type="Pfam" id="PF00487"/>
    </source>
</evidence>
<dbReference type="Pfam" id="PF00487">
    <property type="entry name" value="FA_desaturase"/>
    <property type="match status" value="1"/>
</dbReference>
<dbReference type="EMBL" id="JAUIRO010000002">
    <property type="protein sequence ID" value="KAK0726712.1"/>
    <property type="molecule type" value="Genomic_DNA"/>
</dbReference>
<comment type="caution">
    <text evidence="3">The sequence shown here is derived from an EMBL/GenBank/DDBJ whole genome shotgun (WGS) entry which is preliminary data.</text>
</comment>
<dbReference type="Proteomes" id="UP001172101">
    <property type="component" value="Unassembled WGS sequence"/>
</dbReference>
<dbReference type="RefSeq" id="XP_060299568.1">
    <property type="nucleotide sequence ID" value="XM_060441134.1"/>
</dbReference>
<dbReference type="AlphaFoldDB" id="A0AA40E6D1"/>
<sequence length="523" mass="58847">MDGEAPPFNDSHRWHSDLPWTDTAAVPTIFNMVFANLVFDARLTHPDRLVLQQLSEDITKSEQWVAGKSAPSGESHQLAGPKQAPTTGTGAPPPPPPLPPPPPASASASASASATLPSKAPSLSQCRPPPSTEQPGGSGVDEEGTAAELAALNNPLDERFEPTVFTSYDLDEAFEAAPAFLHGPLKRYISWARGVARVETDVVFVTHLLIYFGTTLPSAAMLFTRFGYLHAVLHMLMQATYIGPYTLLKHQHIHQNGVLNRRFSLLDSLFPYVMDPLMGHSWNSYFYHHVKHHHVEGNGPNDLSSTIRYQRDSLVNFLHYLGRFYFFVWLDLPRYFWRSRRPVLAAKSCFWELGTYAAIYAAWRFNHAAAVVVLITPLSLLRIALMVGNWGQHAFVDENEPDSDFRSSITLIDVPSNRFCFNDGYHTSHHLNPLRHWREHPLAFLKARDEYARQGALVFHDIDYIGITVRLLCKDYDHLARRLVPIGREQMALTLEGRAAMLKTHTRAFTSDEITQKYSKKSS</sequence>
<evidence type="ECO:0000313" key="4">
    <source>
        <dbReference type="Proteomes" id="UP001172101"/>
    </source>
</evidence>
<dbReference type="PANTHER" id="PTHR36459:SF1">
    <property type="entry name" value="FATTY ACID DESATURASE DOMAIN-CONTAINING PROTEIN-RELATED"/>
    <property type="match status" value="1"/>
</dbReference>
<dbReference type="PANTHER" id="PTHR36459">
    <property type="entry name" value="ORF"/>
    <property type="match status" value="1"/>
</dbReference>
<keyword evidence="4" id="KW-1185">Reference proteome</keyword>
<dbReference type="GeneID" id="85324404"/>
<organism evidence="3 4">
    <name type="scientific">Lasiosphaeria miniovina</name>
    <dbReference type="NCBI Taxonomy" id="1954250"/>
    <lineage>
        <taxon>Eukaryota</taxon>
        <taxon>Fungi</taxon>
        <taxon>Dikarya</taxon>
        <taxon>Ascomycota</taxon>
        <taxon>Pezizomycotina</taxon>
        <taxon>Sordariomycetes</taxon>
        <taxon>Sordariomycetidae</taxon>
        <taxon>Sordariales</taxon>
        <taxon>Lasiosphaeriaceae</taxon>
        <taxon>Lasiosphaeria</taxon>
    </lineage>
</organism>
<gene>
    <name evidence="3" type="ORF">B0T26DRAFT_691482</name>
</gene>
<evidence type="ECO:0000256" key="1">
    <source>
        <dbReference type="SAM" id="MobiDB-lite"/>
    </source>
</evidence>
<feature type="domain" description="Fatty acid desaturase" evidence="2">
    <location>
        <begin position="244"/>
        <end position="460"/>
    </location>
</feature>
<feature type="region of interest" description="Disordered" evidence="1">
    <location>
        <begin position="62"/>
        <end position="142"/>
    </location>
</feature>
<proteinExistence type="predicted"/>
<reference evidence="3" key="1">
    <citation type="submission" date="2023-06" db="EMBL/GenBank/DDBJ databases">
        <title>Genome-scale phylogeny and comparative genomics of the fungal order Sordariales.</title>
        <authorList>
            <consortium name="Lawrence Berkeley National Laboratory"/>
            <person name="Hensen N."/>
            <person name="Bonometti L."/>
            <person name="Westerberg I."/>
            <person name="Brannstrom I.O."/>
            <person name="Guillou S."/>
            <person name="Cros-Aarteil S."/>
            <person name="Calhoun S."/>
            <person name="Haridas S."/>
            <person name="Kuo A."/>
            <person name="Mondo S."/>
            <person name="Pangilinan J."/>
            <person name="Riley R."/>
            <person name="LaButti K."/>
            <person name="Andreopoulos B."/>
            <person name="Lipzen A."/>
            <person name="Chen C."/>
            <person name="Yanf M."/>
            <person name="Daum C."/>
            <person name="Ng V."/>
            <person name="Clum A."/>
            <person name="Steindorff A."/>
            <person name="Ohm R."/>
            <person name="Martin F."/>
            <person name="Silar P."/>
            <person name="Natvig D."/>
            <person name="Lalanne C."/>
            <person name="Gautier V."/>
            <person name="Ament-velasquez S.L."/>
            <person name="Kruys A."/>
            <person name="Hutchinson M.I."/>
            <person name="Powell A.J."/>
            <person name="Barry K."/>
            <person name="Miller A.N."/>
            <person name="Grigoriev I.V."/>
            <person name="Debuchy R."/>
            <person name="Gladieux P."/>
            <person name="Thoren M.H."/>
            <person name="Johannesson H."/>
        </authorList>
    </citation>
    <scope>NUCLEOTIDE SEQUENCE</scope>
    <source>
        <strain evidence="3">SMH2392-1A</strain>
    </source>
</reference>
<accession>A0AA40E6D1</accession>
<protein>
    <submittedName>
        <fullName evidence="3">Fatty acid desaturase-domain-containing protein</fullName>
    </submittedName>
</protein>
<feature type="compositionally biased region" description="Pro residues" evidence="1">
    <location>
        <begin position="91"/>
        <end position="104"/>
    </location>
</feature>
<dbReference type="InterPro" id="IPR005804">
    <property type="entry name" value="FA_desaturase_dom"/>
</dbReference>